<keyword evidence="2" id="KW-0378">Hydrolase</keyword>
<evidence type="ECO:0000313" key="5">
    <source>
        <dbReference type="Proteomes" id="UP000177152"/>
    </source>
</evidence>
<evidence type="ECO:0000256" key="2">
    <source>
        <dbReference type="ARBA" id="ARBA00022801"/>
    </source>
</evidence>
<gene>
    <name evidence="4" type="ORF">A2633_00990</name>
</gene>
<dbReference type="SUPFAM" id="SSF56784">
    <property type="entry name" value="HAD-like"/>
    <property type="match status" value="1"/>
</dbReference>
<evidence type="ECO:0000256" key="3">
    <source>
        <dbReference type="ARBA" id="ARBA00022842"/>
    </source>
</evidence>
<dbReference type="InterPro" id="IPR036412">
    <property type="entry name" value="HAD-like_sf"/>
</dbReference>
<dbReference type="Gene3D" id="1.20.1440.100">
    <property type="entry name" value="SG protein - dephosphorylation function"/>
    <property type="match status" value="1"/>
</dbReference>
<dbReference type="Gene3D" id="3.40.50.1000">
    <property type="entry name" value="HAD superfamily/HAD-like"/>
    <property type="match status" value="1"/>
</dbReference>
<proteinExistence type="predicted"/>
<dbReference type="NCBIfam" id="TIGR01490">
    <property type="entry name" value="HAD-SF-IB-hyp1"/>
    <property type="match status" value="1"/>
</dbReference>
<dbReference type="NCBIfam" id="TIGR01488">
    <property type="entry name" value="HAD-SF-IB"/>
    <property type="match status" value="1"/>
</dbReference>
<dbReference type="GO" id="GO:0016787">
    <property type="term" value="F:hydrolase activity"/>
    <property type="evidence" value="ECO:0007669"/>
    <property type="project" value="UniProtKB-KW"/>
</dbReference>
<dbReference type="PANTHER" id="PTHR43344">
    <property type="entry name" value="PHOSPHOSERINE PHOSPHATASE"/>
    <property type="match status" value="1"/>
</dbReference>
<name>A0A1G2K5Z7_9BACT</name>
<comment type="caution">
    <text evidence="4">The sequence shown here is derived from an EMBL/GenBank/DDBJ whole genome shotgun (WGS) entry which is preliminary data.</text>
</comment>
<dbReference type="GO" id="GO:0046872">
    <property type="term" value="F:metal ion binding"/>
    <property type="evidence" value="ECO:0007669"/>
    <property type="project" value="UniProtKB-KW"/>
</dbReference>
<organism evidence="4 5">
    <name type="scientific">Candidatus Sungbacteria bacterium RIFCSPHIGHO2_01_FULL_47_32</name>
    <dbReference type="NCBI Taxonomy" id="1802264"/>
    <lineage>
        <taxon>Bacteria</taxon>
        <taxon>Candidatus Sungiibacteriota</taxon>
    </lineage>
</organism>
<dbReference type="PANTHER" id="PTHR43344:SF13">
    <property type="entry name" value="PHOSPHATASE RV3661-RELATED"/>
    <property type="match status" value="1"/>
</dbReference>
<keyword evidence="1" id="KW-0479">Metal-binding</keyword>
<dbReference type="InterPro" id="IPR006385">
    <property type="entry name" value="HAD_hydro_SerB1"/>
</dbReference>
<evidence type="ECO:0000256" key="1">
    <source>
        <dbReference type="ARBA" id="ARBA00022723"/>
    </source>
</evidence>
<sequence length="242" mass="28322">MKKKKKQAVAVFDIDGTIFRSSLLIELTESLIQEGVFPVSTRKMYKSAYHKWFDRKGDYEKYIRAVVKAFEKNIVGVNESEFNAVAKKVLAFHKNRVYRYTRDLALCLKKKKYYLLAVSHSPRGIVYEFCRKLGFDKVYGRIYTVNSRGIFTGEVSYYELIEDKAKVLERAVRREGLTFSGSVGVGDTESDIPFLRLVEKPICFNPNRKLYCEARKRRWGIIIERKDVIYRLHPARRGKQSF</sequence>
<evidence type="ECO:0000313" key="4">
    <source>
        <dbReference type="EMBL" id="OGZ94001.1"/>
    </source>
</evidence>
<reference evidence="4 5" key="1">
    <citation type="journal article" date="2016" name="Nat. Commun.">
        <title>Thousands of microbial genomes shed light on interconnected biogeochemical processes in an aquifer system.</title>
        <authorList>
            <person name="Anantharaman K."/>
            <person name="Brown C.T."/>
            <person name="Hug L.A."/>
            <person name="Sharon I."/>
            <person name="Castelle C.J."/>
            <person name="Probst A.J."/>
            <person name="Thomas B.C."/>
            <person name="Singh A."/>
            <person name="Wilkins M.J."/>
            <person name="Karaoz U."/>
            <person name="Brodie E.L."/>
            <person name="Williams K.H."/>
            <person name="Hubbard S.S."/>
            <person name="Banfield J.F."/>
        </authorList>
    </citation>
    <scope>NUCLEOTIDE SEQUENCE [LARGE SCALE GENOMIC DNA]</scope>
</reference>
<dbReference type="InterPro" id="IPR050582">
    <property type="entry name" value="HAD-like_SerB"/>
</dbReference>
<dbReference type="Proteomes" id="UP000177152">
    <property type="component" value="Unassembled WGS sequence"/>
</dbReference>
<accession>A0A1G2K5Z7</accession>
<evidence type="ECO:0008006" key="6">
    <source>
        <dbReference type="Google" id="ProtNLM"/>
    </source>
</evidence>
<dbReference type="AlphaFoldDB" id="A0A1G2K5Z7"/>
<keyword evidence="3" id="KW-0460">Magnesium</keyword>
<dbReference type="EMBL" id="MHQC01000046">
    <property type="protein sequence ID" value="OGZ94001.1"/>
    <property type="molecule type" value="Genomic_DNA"/>
</dbReference>
<dbReference type="InterPro" id="IPR023214">
    <property type="entry name" value="HAD_sf"/>
</dbReference>
<dbReference type="Pfam" id="PF12710">
    <property type="entry name" value="HAD"/>
    <property type="match status" value="1"/>
</dbReference>
<protein>
    <recommendedName>
        <fullName evidence="6">HAD-IB family hydrolase</fullName>
    </recommendedName>
</protein>